<evidence type="ECO:0000313" key="3">
    <source>
        <dbReference type="Proteomes" id="UP000765509"/>
    </source>
</evidence>
<organism evidence="2 3">
    <name type="scientific">Austropuccinia psidii MF-1</name>
    <dbReference type="NCBI Taxonomy" id="1389203"/>
    <lineage>
        <taxon>Eukaryota</taxon>
        <taxon>Fungi</taxon>
        <taxon>Dikarya</taxon>
        <taxon>Basidiomycota</taxon>
        <taxon>Pucciniomycotina</taxon>
        <taxon>Pucciniomycetes</taxon>
        <taxon>Pucciniales</taxon>
        <taxon>Sphaerophragmiaceae</taxon>
        <taxon>Austropuccinia</taxon>
    </lineage>
</organism>
<keyword evidence="3" id="KW-1185">Reference proteome</keyword>
<proteinExistence type="predicted"/>
<gene>
    <name evidence="2" type="ORF">O181_072637</name>
</gene>
<evidence type="ECO:0000313" key="2">
    <source>
        <dbReference type="EMBL" id="MBW0532922.1"/>
    </source>
</evidence>
<reference evidence="2" key="1">
    <citation type="submission" date="2021-03" db="EMBL/GenBank/DDBJ databases">
        <title>Draft genome sequence of rust myrtle Austropuccinia psidii MF-1, a brazilian biotype.</title>
        <authorList>
            <person name="Quecine M.C."/>
            <person name="Pachon D.M.R."/>
            <person name="Bonatelli M.L."/>
            <person name="Correr F.H."/>
            <person name="Franceschini L.M."/>
            <person name="Leite T.F."/>
            <person name="Margarido G.R.A."/>
            <person name="Almeida C.A."/>
            <person name="Ferrarezi J.A."/>
            <person name="Labate C.A."/>
        </authorList>
    </citation>
    <scope>NUCLEOTIDE SEQUENCE</scope>
    <source>
        <strain evidence="2">MF-1</strain>
    </source>
</reference>
<accession>A0A9Q3F9T2</accession>
<name>A0A9Q3F9T2_9BASI</name>
<dbReference type="EMBL" id="AVOT02038128">
    <property type="protein sequence ID" value="MBW0532922.1"/>
    <property type="molecule type" value="Genomic_DNA"/>
</dbReference>
<dbReference type="Proteomes" id="UP000765509">
    <property type="component" value="Unassembled WGS sequence"/>
</dbReference>
<evidence type="ECO:0000256" key="1">
    <source>
        <dbReference type="SAM" id="MobiDB-lite"/>
    </source>
</evidence>
<comment type="caution">
    <text evidence="2">The sequence shown here is derived from an EMBL/GenBank/DDBJ whole genome shotgun (WGS) entry which is preliminary data.</text>
</comment>
<dbReference type="AlphaFoldDB" id="A0A9Q3F9T2"/>
<feature type="region of interest" description="Disordered" evidence="1">
    <location>
        <begin position="57"/>
        <end position="132"/>
    </location>
</feature>
<protein>
    <submittedName>
        <fullName evidence="2">Uncharacterized protein</fullName>
    </submittedName>
</protein>
<sequence>MLRFWIGKKNSYLQVKKLLGLEKTQELLKGWKPMYCKGKVKNIKSWLKNQSILSEDQKKELAQKKGNSPVEAPKASKSRKASPKEKPEVQAQMEQALPPELQNSKEGKDSYGKCAKYGRNFDGIRKQGGGKN</sequence>